<dbReference type="SUPFAM" id="SSF49899">
    <property type="entry name" value="Concanavalin A-like lectins/glucanases"/>
    <property type="match status" value="1"/>
</dbReference>
<sequence length="385" mass="44291">MDYQNGCNTVSAAAEKTGRQIELEGIRHNIHQRIQDREKDLKLLYQEVEALYLSSDKTVEDIEKIFTELIRLMENKCSDVKQQVKSQQRTEVSRVKELQEKLEQEITELKRNDAELKLLPHTQDLKPFLLNHPSLSPLADSTHSSSFIIRPLKYFEDVTAAVSEVRDNLQDVLRKKWTDILLTVTDVDVLLYEAEPKTRAGFLRYSREITLDPNTVHAWLALSNEDRKASFMSKEQSYSSHPDRFTRCWQVLGKEALTGRGYWELEWSGGEGRGGGVHVALSYNNIIRTDVGDESLFGWNNKSWVLDCYNNGYNFRHNRIYSSVSGPQSSRLGVYLNHRAGILSFYSISETMTLLHRVQTTFTQPLYAGLRMSHFGASAEFFKPN</sequence>
<dbReference type="PRINTS" id="PR01407">
    <property type="entry name" value="BUTYPHLNCDUF"/>
</dbReference>
<dbReference type="InterPro" id="IPR058030">
    <property type="entry name" value="TRIM8/14/16/25/29/45/65_CC"/>
</dbReference>
<dbReference type="InterPro" id="IPR013320">
    <property type="entry name" value="ConA-like_dom_sf"/>
</dbReference>
<dbReference type="SMART" id="SM00449">
    <property type="entry name" value="SPRY"/>
    <property type="match status" value="1"/>
</dbReference>
<keyword evidence="3" id="KW-0862">Zinc</keyword>
<dbReference type="Pfam" id="PF25600">
    <property type="entry name" value="TRIM_CC"/>
    <property type="match status" value="1"/>
</dbReference>
<gene>
    <name evidence="6" type="primary">Trim16_16</name>
    <name evidence="6" type="ORF">EYF80_046884</name>
</gene>
<evidence type="ECO:0000256" key="3">
    <source>
        <dbReference type="ARBA" id="ARBA00022833"/>
    </source>
</evidence>
<dbReference type="GO" id="GO:0008270">
    <property type="term" value="F:zinc ion binding"/>
    <property type="evidence" value="ECO:0007669"/>
    <property type="project" value="UniProtKB-KW"/>
</dbReference>
<keyword evidence="1" id="KW-0479">Metal-binding</keyword>
<name>A0A4Z2FNX8_9TELE</name>
<evidence type="ECO:0000256" key="1">
    <source>
        <dbReference type="ARBA" id="ARBA00022723"/>
    </source>
</evidence>
<keyword evidence="2" id="KW-0863">Zinc-finger</keyword>
<keyword evidence="7" id="KW-1185">Reference proteome</keyword>
<feature type="coiled-coil region" evidence="4">
    <location>
        <begin position="70"/>
        <end position="119"/>
    </location>
</feature>
<dbReference type="InterPro" id="IPR003877">
    <property type="entry name" value="SPRY_dom"/>
</dbReference>
<accession>A0A4Z2FNX8</accession>
<feature type="domain" description="B30.2/SPRY" evidence="5">
    <location>
        <begin position="189"/>
        <end position="385"/>
    </location>
</feature>
<dbReference type="Gene3D" id="2.60.120.920">
    <property type="match status" value="1"/>
</dbReference>
<protein>
    <submittedName>
        <fullName evidence="6">Tripartite motif-containing protein 16</fullName>
    </submittedName>
</protein>
<dbReference type="OrthoDB" id="6270329at2759"/>
<evidence type="ECO:0000259" key="5">
    <source>
        <dbReference type="PROSITE" id="PS50188"/>
    </source>
</evidence>
<dbReference type="InterPro" id="IPR043136">
    <property type="entry name" value="B30.2/SPRY_sf"/>
</dbReference>
<reference evidence="6 7" key="1">
    <citation type="submission" date="2019-03" db="EMBL/GenBank/DDBJ databases">
        <title>First draft genome of Liparis tanakae, snailfish: a comprehensive survey of snailfish specific genes.</title>
        <authorList>
            <person name="Kim W."/>
            <person name="Song I."/>
            <person name="Jeong J.-H."/>
            <person name="Kim D."/>
            <person name="Kim S."/>
            <person name="Ryu S."/>
            <person name="Song J.Y."/>
            <person name="Lee S.K."/>
        </authorList>
    </citation>
    <scope>NUCLEOTIDE SEQUENCE [LARGE SCALE GENOMIC DNA]</scope>
    <source>
        <tissue evidence="6">Muscle</tissue>
    </source>
</reference>
<dbReference type="Pfam" id="PF00622">
    <property type="entry name" value="SPRY"/>
    <property type="match status" value="1"/>
</dbReference>
<dbReference type="InterPro" id="IPR001870">
    <property type="entry name" value="B30.2/SPRY"/>
</dbReference>
<dbReference type="PROSITE" id="PS50188">
    <property type="entry name" value="B302_SPRY"/>
    <property type="match status" value="1"/>
</dbReference>
<comment type="caution">
    <text evidence="6">The sequence shown here is derived from an EMBL/GenBank/DDBJ whole genome shotgun (WGS) entry which is preliminary data.</text>
</comment>
<dbReference type="Pfam" id="PF13765">
    <property type="entry name" value="PRY"/>
    <property type="match status" value="1"/>
</dbReference>
<dbReference type="AlphaFoldDB" id="A0A4Z2FNX8"/>
<dbReference type="PANTHER" id="PTHR25465:SF5">
    <property type="entry name" value="E3 UBIQUITIN_ISG15 LIGASE TRIM25-RELATED"/>
    <property type="match status" value="1"/>
</dbReference>
<dbReference type="InterPro" id="IPR051051">
    <property type="entry name" value="E3_ubiq-ligase_TRIM/RNF"/>
</dbReference>
<dbReference type="Proteomes" id="UP000314294">
    <property type="component" value="Unassembled WGS sequence"/>
</dbReference>
<dbReference type="InterPro" id="IPR003879">
    <property type="entry name" value="Butyrophylin_SPRY"/>
</dbReference>
<evidence type="ECO:0000256" key="4">
    <source>
        <dbReference type="SAM" id="Coils"/>
    </source>
</evidence>
<evidence type="ECO:0000313" key="6">
    <source>
        <dbReference type="EMBL" id="TNN42936.1"/>
    </source>
</evidence>
<dbReference type="InterPro" id="IPR006574">
    <property type="entry name" value="PRY"/>
</dbReference>
<organism evidence="6 7">
    <name type="scientific">Liparis tanakae</name>
    <name type="common">Tanaka's snailfish</name>
    <dbReference type="NCBI Taxonomy" id="230148"/>
    <lineage>
        <taxon>Eukaryota</taxon>
        <taxon>Metazoa</taxon>
        <taxon>Chordata</taxon>
        <taxon>Craniata</taxon>
        <taxon>Vertebrata</taxon>
        <taxon>Euteleostomi</taxon>
        <taxon>Actinopterygii</taxon>
        <taxon>Neopterygii</taxon>
        <taxon>Teleostei</taxon>
        <taxon>Neoteleostei</taxon>
        <taxon>Acanthomorphata</taxon>
        <taxon>Eupercaria</taxon>
        <taxon>Perciformes</taxon>
        <taxon>Cottioidei</taxon>
        <taxon>Cottales</taxon>
        <taxon>Liparidae</taxon>
        <taxon>Liparis</taxon>
    </lineage>
</organism>
<dbReference type="GO" id="GO:0005737">
    <property type="term" value="C:cytoplasm"/>
    <property type="evidence" value="ECO:0007669"/>
    <property type="project" value="UniProtKB-ARBA"/>
</dbReference>
<dbReference type="SMART" id="SM00589">
    <property type="entry name" value="PRY"/>
    <property type="match status" value="1"/>
</dbReference>
<evidence type="ECO:0000313" key="7">
    <source>
        <dbReference type="Proteomes" id="UP000314294"/>
    </source>
</evidence>
<evidence type="ECO:0000256" key="2">
    <source>
        <dbReference type="ARBA" id="ARBA00022771"/>
    </source>
</evidence>
<proteinExistence type="predicted"/>
<dbReference type="PANTHER" id="PTHR25465">
    <property type="entry name" value="B-BOX DOMAIN CONTAINING"/>
    <property type="match status" value="1"/>
</dbReference>
<dbReference type="CDD" id="cd16040">
    <property type="entry name" value="SPRY_PRY_SNTX"/>
    <property type="match status" value="1"/>
</dbReference>
<dbReference type="EMBL" id="SRLO01001002">
    <property type="protein sequence ID" value="TNN42936.1"/>
    <property type="molecule type" value="Genomic_DNA"/>
</dbReference>
<keyword evidence="4" id="KW-0175">Coiled coil</keyword>